<dbReference type="OrthoDB" id="9764596at2"/>
<dbReference type="eggNOG" id="COG2211">
    <property type="taxonomic scope" value="Bacteria"/>
</dbReference>
<name>I6ZMW0_MELRP</name>
<dbReference type="PANTHER" id="PTHR11328:SF24">
    <property type="entry name" value="MAJOR FACILITATOR SUPERFAMILY (MFS) PROFILE DOMAIN-CONTAINING PROTEIN"/>
    <property type="match status" value="1"/>
</dbReference>
<dbReference type="InterPro" id="IPR001927">
    <property type="entry name" value="Na/Gal_symport"/>
</dbReference>
<feature type="transmembrane region" description="Helical" evidence="5">
    <location>
        <begin position="270"/>
        <end position="290"/>
    </location>
</feature>
<organism evidence="7 8">
    <name type="scientific">Melioribacter roseus (strain DSM 23840 / JCM 17771 / VKM B-2668 / P3M-2)</name>
    <dbReference type="NCBI Taxonomy" id="1191523"/>
    <lineage>
        <taxon>Bacteria</taxon>
        <taxon>Pseudomonadati</taxon>
        <taxon>Ignavibacteriota</taxon>
        <taxon>Ignavibacteria</taxon>
        <taxon>Ignavibacteriales</taxon>
        <taxon>Melioribacteraceae</taxon>
        <taxon>Melioribacter</taxon>
    </lineage>
</organism>
<dbReference type="GO" id="GO:0015293">
    <property type="term" value="F:symporter activity"/>
    <property type="evidence" value="ECO:0007669"/>
    <property type="project" value="InterPro"/>
</dbReference>
<keyword evidence="8" id="KW-1185">Reference proteome</keyword>
<dbReference type="Gene3D" id="1.20.1250.20">
    <property type="entry name" value="MFS general substrate transporter like domains"/>
    <property type="match status" value="2"/>
</dbReference>
<evidence type="ECO:0000313" key="7">
    <source>
        <dbReference type="EMBL" id="AFN73359.1"/>
    </source>
</evidence>
<dbReference type="KEGG" id="mro:MROS_0115"/>
<dbReference type="CDD" id="cd17332">
    <property type="entry name" value="MFS_MelB_like"/>
    <property type="match status" value="1"/>
</dbReference>
<evidence type="ECO:0000256" key="3">
    <source>
        <dbReference type="ARBA" id="ARBA00022989"/>
    </source>
</evidence>
<feature type="transmembrane region" description="Helical" evidence="5">
    <location>
        <begin position="409"/>
        <end position="429"/>
    </location>
</feature>
<dbReference type="EMBL" id="CP003557">
    <property type="protein sequence ID" value="AFN73359.1"/>
    <property type="molecule type" value="Genomic_DNA"/>
</dbReference>
<dbReference type="PATRIC" id="fig|1191523.3.peg.118"/>
<feature type="transmembrane region" description="Helical" evidence="5">
    <location>
        <begin position="184"/>
        <end position="203"/>
    </location>
</feature>
<sequence>MDNTGEKLSLKEKIGYGLGDTASNLYFQMFVNFLLFFYTDIFGIPAAAAGTMLMVSRFWDAANDPIMGIIADRTNTKWGKFRPYLIWMSGPLAIFGVLAFTTPPFDVTGKIIYAYITFTLVMMAYTAVNIPYSALMGVISPNSQERTSVSTFRFVLAFVGAFIVQGLTLPLVDFFGGGDQALGFPFTMGVYGILACILFYITFKTTRERVVVSSDQKTALKDDLRDLIRNRPWMYLLVMGIFTLGYIIIRSGTILYYFKYYIGSEALASLFMVLGTIGVIAGVASTQFFAKKFGKKRFYIFVMSLTTILTMIFYFLPSDQIFLIFALHILISFIMAPQAPLLWAMYADTADYSEWKNERRATGLVFSAATFAQKFGIAVGGGMAGWMLALFGFVPNTAQAPETLDGIKMMMSFIPAAGTLIATIAAFFYELDDNTMKKIENDLKLRKANGQQEGIK</sequence>
<evidence type="ECO:0000256" key="2">
    <source>
        <dbReference type="ARBA" id="ARBA00022692"/>
    </source>
</evidence>
<gene>
    <name evidence="7" type="ordered locus">MROS_0115</name>
</gene>
<feature type="transmembrane region" description="Helical" evidence="5">
    <location>
        <begin position="233"/>
        <end position="258"/>
    </location>
</feature>
<dbReference type="Proteomes" id="UP000009011">
    <property type="component" value="Chromosome"/>
</dbReference>
<reference evidence="7 8" key="1">
    <citation type="journal article" date="2013" name="PLoS ONE">
        <title>Genomic analysis of Melioribacter roseus, facultatively anaerobic organotrophic bacterium representing a novel deep lineage within Bacteriodetes/Chlorobi group.</title>
        <authorList>
            <person name="Kadnikov V.V."/>
            <person name="Mardanov A.V."/>
            <person name="Podosokorskaya O.A."/>
            <person name="Gavrilov S.N."/>
            <person name="Kublanov I.V."/>
            <person name="Beletsky A.V."/>
            <person name="Bonch-Osmolovskaya E.A."/>
            <person name="Ravin N.V."/>
        </authorList>
    </citation>
    <scope>NUCLEOTIDE SEQUENCE [LARGE SCALE GENOMIC DNA]</scope>
    <source>
        <strain evidence="8">JCM 17771 / P3M-2</strain>
    </source>
</reference>
<dbReference type="InterPro" id="IPR020846">
    <property type="entry name" value="MFS_dom"/>
</dbReference>
<feature type="transmembrane region" description="Helical" evidence="5">
    <location>
        <begin position="111"/>
        <end position="139"/>
    </location>
</feature>
<dbReference type="STRING" id="1191523.MROS_0115"/>
<evidence type="ECO:0000313" key="8">
    <source>
        <dbReference type="Proteomes" id="UP000009011"/>
    </source>
</evidence>
<feature type="transmembrane region" description="Helical" evidence="5">
    <location>
        <begin position="297"/>
        <end position="316"/>
    </location>
</feature>
<feature type="transmembrane region" description="Helical" evidence="5">
    <location>
        <begin position="364"/>
        <end position="389"/>
    </location>
</feature>
<keyword evidence="4 5" id="KW-0472">Membrane</keyword>
<dbReference type="RefSeq" id="WP_014854796.1">
    <property type="nucleotide sequence ID" value="NC_018178.1"/>
</dbReference>
<evidence type="ECO:0000256" key="4">
    <source>
        <dbReference type="ARBA" id="ARBA00023136"/>
    </source>
</evidence>
<proteinExistence type="inferred from homology"/>
<dbReference type="GO" id="GO:0005886">
    <property type="term" value="C:plasma membrane"/>
    <property type="evidence" value="ECO:0007669"/>
    <property type="project" value="TreeGrafter"/>
</dbReference>
<dbReference type="Pfam" id="PF13347">
    <property type="entry name" value="MFS_2"/>
    <property type="match status" value="1"/>
</dbReference>
<feature type="transmembrane region" description="Helical" evidence="5">
    <location>
        <begin position="151"/>
        <end position="172"/>
    </location>
</feature>
<evidence type="ECO:0000259" key="6">
    <source>
        <dbReference type="PROSITE" id="PS50850"/>
    </source>
</evidence>
<dbReference type="AlphaFoldDB" id="I6ZMW0"/>
<evidence type="ECO:0000256" key="5">
    <source>
        <dbReference type="SAM" id="Phobius"/>
    </source>
</evidence>
<dbReference type="HOGENOM" id="CLU_027408_0_2_10"/>
<keyword evidence="2 5" id="KW-0812">Transmembrane</keyword>
<dbReference type="PROSITE" id="PS50850">
    <property type="entry name" value="MFS"/>
    <property type="match status" value="1"/>
</dbReference>
<dbReference type="InterPro" id="IPR039672">
    <property type="entry name" value="MFS_2"/>
</dbReference>
<accession>I6ZMW0</accession>
<feature type="transmembrane region" description="Helical" evidence="5">
    <location>
        <begin position="84"/>
        <end position="105"/>
    </location>
</feature>
<dbReference type="GO" id="GO:0008643">
    <property type="term" value="P:carbohydrate transport"/>
    <property type="evidence" value="ECO:0007669"/>
    <property type="project" value="InterPro"/>
</dbReference>
<keyword evidence="3 5" id="KW-1133">Transmembrane helix</keyword>
<feature type="transmembrane region" description="Helical" evidence="5">
    <location>
        <begin position="25"/>
        <end position="48"/>
    </location>
</feature>
<protein>
    <submittedName>
        <fullName evidence="7">Putative cation symporter</fullName>
    </submittedName>
</protein>
<dbReference type="NCBIfam" id="TIGR00792">
    <property type="entry name" value="gph"/>
    <property type="match status" value="1"/>
</dbReference>
<comment type="similarity">
    <text evidence="1">Belongs to the sodium:galactoside symporter (TC 2.A.2) family.</text>
</comment>
<feature type="transmembrane region" description="Helical" evidence="5">
    <location>
        <begin position="322"/>
        <end position="343"/>
    </location>
</feature>
<dbReference type="InterPro" id="IPR036259">
    <property type="entry name" value="MFS_trans_sf"/>
</dbReference>
<dbReference type="PANTHER" id="PTHR11328">
    <property type="entry name" value="MAJOR FACILITATOR SUPERFAMILY DOMAIN-CONTAINING PROTEIN"/>
    <property type="match status" value="1"/>
</dbReference>
<evidence type="ECO:0000256" key="1">
    <source>
        <dbReference type="ARBA" id="ARBA00009617"/>
    </source>
</evidence>
<feature type="domain" description="Major facilitator superfamily (MFS) profile" evidence="6">
    <location>
        <begin position="1"/>
        <end position="434"/>
    </location>
</feature>
<dbReference type="SUPFAM" id="SSF103473">
    <property type="entry name" value="MFS general substrate transporter"/>
    <property type="match status" value="1"/>
</dbReference>
<dbReference type="GO" id="GO:0006814">
    <property type="term" value="P:sodium ion transport"/>
    <property type="evidence" value="ECO:0007669"/>
    <property type="project" value="InterPro"/>
</dbReference>